<proteinExistence type="predicted"/>
<sequence>MRNLNCCKQAWEDGQPLFLKMVTILRKSMVIRTMYGYVYMFDKRAMQRGIAGRTCLNLASCSWRSKPCTIISSIIVSTPAIAAAFSERHRHGAGLRAATPPVQALTKTGGKEKSKRP</sequence>
<protein>
    <submittedName>
        <fullName evidence="2">Uncharacterized protein</fullName>
    </submittedName>
</protein>
<name>A0A498N972_LABRO</name>
<organism evidence="2 3">
    <name type="scientific">Labeo rohita</name>
    <name type="common">Indian major carp</name>
    <name type="synonym">Cyprinus rohita</name>
    <dbReference type="NCBI Taxonomy" id="84645"/>
    <lineage>
        <taxon>Eukaryota</taxon>
        <taxon>Metazoa</taxon>
        <taxon>Chordata</taxon>
        <taxon>Craniata</taxon>
        <taxon>Vertebrata</taxon>
        <taxon>Euteleostomi</taxon>
        <taxon>Actinopterygii</taxon>
        <taxon>Neopterygii</taxon>
        <taxon>Teleostei</taxon>
        <taxon>Ostariophysi</taxon>
        <taxon>Cypriniformes</taxon>
        <taxon>Cyprinidae</taxon>
        <taxon>Labeoninae</taxon>
        <taxon>Labeonini</taxon>
        <taxon>Labeo</taxon>
    </lineage>
</organism>
<evidence type="ECO:0000256" key="1">
    <source>
        <dbReference type="SAM" id="MobiDB-lite"/>
    </source>
</evidence>
<accession>A0A498N972</accession>
<feature type="region of interest" description="Disordered" evidence="1">
    <location>
        <begin position="92"/>
        <end position="117"/>
    </location>
</feature>
<evidence type="ECO:0000313" key="3">
    <source>
        <dbReference type="Proteomes" id="UP000290572"/>
    </source>
</evidence>
<keyword evidence="3" id="KW-1185">Reference proteome</keyword>
<gene>
    <name evidence="2" type="ORF">ROHU_021592</name>
</gene>
<dbReference type="EMBL" id="QBIY01012400">
    <property type="protein sequence ID" value="RXN25227.1"/>
    <property type="molecule type" value="Genomic_DNA"/>
</dbReference>
<dbReference type="AlphaFoldDB" id="A0A498N972"/>
<reference evidence="2 3" key="1">
    <citation type="submission" date="2018-03" db="EMBL/GenBank/DDBJ databases">
        <title>Draft genome sequence of Rohu Carp (Labeo rohita).</title>
        <authorList>
            <person name="Das P."/>
            <person name="Kushwaha B."/>
            <person name="Joshi C.G."/>
            <person name="Kumar D."/>
            <person name="Nagpure N.S."/>
            <person name="Sahoo L."/>
            <person name="Das S.P."/>
            <person name="Bit A."/>
            <person name="Patnaik S."/>
            <person name="Meher P.K."/>
            <person name="Jayasankar P."/>
            <person name="Koringa P.G."/>
            <person name="Patel N.V."/>
            <person name="Hinsu A.T."/>
            <person name="Kumar R."/>
            <person name="Pandey M."/>
            <person name="Agarwal S."/>
            <person name="Srivastava S."/>
            <person name="Singh M."/>
            <person name="Iquebal M.A."/>
            <person name="Jaiswal S."/>
            <person name="Angadi U.B."/>
            <person name="Kumar N."/>
            <person name="Raza M."/>
            <person name="Shah T.M."/>
            <person name="Rai A."/>
            <person name="Jena J.K."/>
        </authorList>
    </citation>
    <scope>NUCLEOTIDE SEQUENCE [LARGE SCALE GENOMIC DNA]</scope>
    <source>
        <strain evidence="2">DASCIFA01</strain>
        <tissue evidence="2">Testis</tissue>
    </source>
</reference>
<comment type="caution">
    <text evidence="2">The sequence shown here is derived from an EMBL/GenBank/DDBJ whole genome shotgun (WGS) entry which is preliminary data.</text>
</comment>
<dbReference type="Proteomes" id="UP000290572">
    <property type="component" value="Unassembled WGS sequence"/>
</dbReference>
<evidence type="ECO:0000313" key="2">
    <source>
        <dbReference type="EMBL" id="RXN25227.1"/>
    </source>
</evidence>